<comment type="caution">
    <text evidence="1">The sequence shown here is derived from an EMBL/GenBank/DDBJ whole genome shotgun (WGS) entry which is preliminary data.</text>
</comment>
<accession>A0ABU0GVM9</accession>
<sequence length="255" mass="30050">MRLTFVSEKTLQDLKVNSKAYLKKYYSGDGKWFDTYFSEEGKVLETNIEFDMPELSYDDDYSISDQYNVRAIYNSLSHLPVTLATQERMWTGLAHNQFRDFTFYRLRRDIEEKNESRMFSSLFFKHGTKRSLFVHILSRLWWVGYMTYDASNDKNPYWLTDFFTERDFSARSVIFFSSNFTSNRTITIGILKALYKIKEDGVAIKREHFLQATKYLNILGGAMILDLLSVNEVEELVAENLNDTFNLSVQERVEA</sequence>
<keyword evidence="2" id="KW-1185">Reference proteome</keyword>
<dbReference type="InterPro" id="IPR045920">
    <property type="entry name" value="DUF6339"/>
</dbReference>
<protein>
    <submittedName>
        <fullName evidence="1">Uncharacterized protein</fullName>
    </submittedName>
</protein>
<reference evidence="1 2" key="1">
    <citation type="submission" date="2023-07" db="EMBL/GenBank/DDBJ databases">
        <title>Genomic Encyclopedia of Type Strains, Phase IV (KMG-IV): sequencing the most valuable type-strain genomes for metagenomic binning, comparative biology and taxonomic classification.</title>
        <authorList>
            <person name="Goeker M."/>
        </authorList>
    </citation>
    <scope>NUCLEOTIDE SEQUENCE [LARGE SCALE GENOMIC DNA]</scope>
    <source>
        <strain evidence="1 2">DSM 16419</strain>
    </source>
</reference>
<name>A0ABU0GVM9_9BACL</name>
<dbReference type="EMBL" id="JAUSWB010000005">
    <property type="protein sequence ID" value="MDQ0429423.1"/>
    <property type="molecule type" value="Genomic_DNA"/>
</dbReference>
<dbReference type="Proteomes" id="UP001241988">
    <property type="component" value="Unassembled WGS sequence"/>
</dbReference>
<organism evidence="1 2">
    <name type="scientific">Planomicrobium stackebrandtii</name>
    <dbReference type="NCBI Taxonomy" id="253160"/>
    <lineage>
        <taxon>Bacteria</taxon>
        <taxon>Bacillati</taxon>
        <taxon>Bacillota</taxon>
        <taxon>Bacilli</taxon>
        <taxon>Bacillales</taxon>
        <taxon>Caryophanaceae</taxon>
        <taxon>Planomicrobium</taxon>
    </lineage>
</organism>
<dbReference type="RefSeq" id="WP_308787506.1">
    <property type="nucleotide sequence ID" value="NZ_JAUSWB010000005.1"/>
</dbReference>
<evidence type="ECO:0000313" key="2">
    <source>
        <dbReference type="Proteomes" id="UP001241988"/>
    </source>
</evidence>
<evidence type="ECO:0000313" key="1">
    <source>
        <dbReference type="EMBL" id="MDQ0429423.1"/>
    </source>
</evidence>
<proteinExistence type="predicted"/>
<dbReference type="Pfam" id="PF19866">
    <property type="entry name" value="DUF6339"/>
    <property type="match status" value="1"/>
</dbReference>
<gene>
    <name evidence="1" type="ORF">QOZ98_002251</name>
</gene>